<dbReference type="SUPFAM" id="SSF53474">
    <property type="entry name" value="alpha/beta-Hydrolases"/>
    <property type="match status" value="1"/>
</dbReference>
<comment type="similarity">
    <text evidence="2">Belongs to the AB hydrolase superfamily. Epoxide hydrolase family.</text>
</comment>
<sequence>SFGNDFEITDPKITAPALLIMGEKDYVIKFPGMEDFIRSGEVKIFMPNLEIKFMAEGNHFVQEQLPEEVNQLIISFFDKISI</sequence>
<dbReference type="PANTHER" id="PTHR43329">
    <property type="entry name" value="EPOXIDE HYDROLASE"/>
    <property type="match status" value="1"/>
</dbReference>
<dbReference type="InterPro" id="IPR000639">
    <property type="entry name" value="Epox_hydrolase-like"/>
</dbReference>
<evidence type="ECO:0008006" key="5">
    <source>
        <dbReference type="Google" id="ProtNLM"/>
    </source>
</evidence>
<name>A0AAD9X1U7_9ROSI</name>
<dbReference type="InterPro" id="IPR029058">
    <property type="entry name" value="AB_hydrolase_fold"/>
</dbReference>
<protein>
    <recommendedName>
        <fullName evidence="5">Epoxide hydrolase</fullName>
    </recommendedName>
</protein>
<gene>
    <name evidence="3" type="ORF">Ddye_018567</name>
</gene>
<evidence type="ECO:0000256" key="2">
    <source>
        <dbReference type="ARBA" id="ARBA00038334"/>
    </source>
</evidence>
<dbReference type="EMBL" id="JANJYI010000005">
    <property type="protein sequence ID" value="KAK2651078.1"/>
    <property type="molecule type" value="Genomic_DNA"/>
</dbReference>
<reference evidence="3" key="1">
    <citation type="journal article" date="2023" name="Plant J.">
        <title>Genome sequences and population genomics provide insights into the demographic history, inbreeding, and mutation load of two 'living fossil' tree species of Dipteronia.</title>
        <authorList>
            <person name="Feng Y."/>
            <person name="Comes H.P."/>
            <person name="Chen J."/>
            <person name="Zhu S."/>
            <person name="Lu R."/>
            <person name="Zhang X."/>
            <person name="Li P."/>
            <person name="Qiu J."/>
            <person name="Olsen K.M."/>
            <person name="Qiu Y."/>
        </authorList>
    </citation>
    <scope>NUCLEOTIDE SEQUENCE</scope>
    <source>
        <strain evidence="3">KIB01</strain>
    </source>
</reference>
<accession>A0AAD9X1U7</accession>
<dbReference type="Proteomes" id="UP001280121">
    <property type="component" value="Unassembled WGS sequence"/>
</dbReference>
<evidence type="ECO:0000256" key="1">
    <source>
        <dbReference type="ARBA" id="ARBA00022801"/>
    </source>
</evidence>
<keyword evidence="4" id="KW-1185">Reference proteome</keyword>
<comment type="caution">
    <text evidence="3">The sequence shown here is derived from an EMBL/GenBank/DDBJ whole genome shotgun (WGS) entry which is preliminary data.</text>
</comment>
<feature type="non-terminal residue" evidence="3">
    <location>
        <position position="1"/>
    </location>
</feature>
<keyword evidence="1" id="KW-0378">Hydrolase</keyword>
<dbReference type="AlphaFoldDB" id="A0AAD9X1U7"/>
<dbReference type="PRINTS" id="PR00412">
    <property type="entry name" value="EPOXHYDRLASE"/>
</dbReference>
<evidence type="ECO:0000313" key="3">
    <source>
        <dbReference type="EMBL" id="KAK2651078.1"/>
    </source>
</evidence>
<evidence type="ECO:0000313" key="4">
    <source>
        <dbReference type="Proteomes" id="UP001280121"/>
    </source>
</evidence>
<dbReference type="Gene3D" id="3.40.50.1820">
    <property type="entry name" value="alpha/beta hydrolase"/>
    <property type="match status" value="1"/>
</dbReference>
<proteinExistence type="inferred from homology"/>
<dbReference type="GO" id="GO:0016787">
    <property type="term" value="F:hydrolase activity"/>
    <property type="evidence" value="ECO:0007669"/>
    <property type="project" value="UniProtKB-KW"/>
</dbReference>
<organism evidence="3 4">
    <name type="scientific">Dipteronia dyeriana</name>
    <dbReference type="NCBI Taxonomy" id="168575"/>
    <lineage>
        <taxon>Eukaryota</taxon>
        <taxon>Viridiplantae</taxon>
        <taxon>Streptophyta</taxon>
        <taxon>Embryophyta</taxon>
        <taxon>Tracheophyta</taxon>
        <taxon>Spermatophyta</taxon>
        <taxon>Magnoliopsida</taxon>
        <taxon>eudicotyledons</taxon>
        <taxon>Gunneridae</taxon>
        <taxon>Pentapetalae</taxon>
        <taxon>rosids</taxon>
        <taxon>malvids</taxon>
        <taxon>Sapindales</taxon>
        <taxon>Sapindaceae</taxon>
        <taxon>Hippocastanoideae</taxon>
        <taxon>Acereae</taxon>
        <taxon>Dipteronia</taxon>
    </lineage>
</organism>